<protein>
    <submittedName>
        <fullName evidence="2">Uncharacterized protein</fullName>
    </submittedName>
</protein>
<reference evidence="2 3" key="1">
    <citation type="journal article" date="2014" name="Agronomy (Basel)">
        <title>A Draft Genome Sequence for Ensete ventricosum, the Drought-Tolerant Tree Against Hunger.</title>
        <authorList>
            <person name="Harrison J."/>
            <person name="Moore K.A."/>
            <person name="Paszkiewicz K."/>
            <person name="Jones T."/>
            <person name="Grant M."/>
            <person name="Ambacheew D."/>
            <person name="Muzemil S."/>
            <person name="Studholme D.J."/>
        </authorList>
    </citation>
    <scope>NUCLEOTIDE SEQUENCE [LARGE SCALE GENOMIC DNA]</scope>
</reference>
<proteinExistence type="predicted"/>
<name>A0A426XAH4_ENSVE</name>
<accession>A0A426XAH4</accession>
<organism evidence="2 3">
    <name type="scientific">Ensete ventricosum</name>
    <name type="common">Abyssinian banana</name>
    <name type="synonym">Musa ensete</name>
    <dbReference type="NCBI Taxonomy" id="4639"/>
    <lineage>
        <taxon>Eukaryota</taxon>
        <taxon>Viridiplantae</taxon>
        <taxon>Streptophyta</taxon>
        <taxon>Embryophyta</taxon>
        <taxon>Tracheophyta</taxon>
        <taxon>Spermatophyta</taxon>
        <taxon>Magnoliopsida</taxon>
        <taxon>Liliopsida</taxon>
        <taxon>Zingiberales</taxon>
        <taxon>Musaceae</taxon>
        <taxon>Ensete</taxon>
    </lineage>
</organism>
<sequence length="109" mass="11748">MPQVRFGTAESTTTPTGSWRQGPPIEELVPPPPPAVRLCEEASADVDGLRSHVVQLVCVHVEDHARDAMLDFFYGVDMGVAGKTWSGLPGMPGLSFPVVDLLQDYDGEV</sequence>
<gene>
    <name evidence="2" type="ORF">B296_00058924</name>
</gene>
<evidence type="ECO:0000256" key="1">
    <source>
        <dbReference type="SAM" id="MobiDB-lite"/>
    </source>
</evidence>
<feature type="compositionally biased region" description="Polar residues" evidence="1">
    <location>
        <begin position="9"/>
        <end position="19"/>
    </location>
</feature>
<dbReference type="AlphaFoldDB" id="A0A426XAH4"/>
<evidence type="ECO:0000313" key="2">
    <source>
        <dbReference type="EMBL" id="RRT36454.1"/>
    </source>
</evidence>
<evidence type="ECO:0000313" key="3">
    <source>
        <dbReference type="Proteomes" id="UP000287651"/>
    </source>
</evidence>
<dbReference type="Proteomes" id="UP000287651">
    <property type="component" value="Unassembled WGS sequence"/>
</dbReference>
<feature type="region of interest" description="Disordered" evidence="1">
    <location>
        <begin position="1"/>
        <end position="31"/>
    </location>
</feature>
<dbReference type="EMBL" id="AMZH03023601">
    <property type="protein sequence ID" value="RRT36454.1"/>
    <property type="molecule type" value="Genomic_DNA"/>
</dbReference>
<comment type="caution">
    <text evidence="2">The sequence shown here is derived from an EMBL/GenBank/DDBJ whole genome shotgun (WGS) entry which is preliminary data.</text>
</comment>